<evidence type="ECO:0000313" key="3">
    <source>
        <dbReference type="EMBL" id="MFC0408503.1"/>
    </source>
</evidence>
<protein>
    <submittedName>
        <fullName evidence="3">Uncharacterized protein</fullName>
    </submittedName>
</protein>
<name>A0ABV6JRZ3_9PROT</name>
<comment type="caution">
    <text evidence="3">The sequence shown here is derived from an EMBL/GenBank/DDBJ whole genome shotgun (WGS) entry which is preliminary data.</text>
</comment>
<sequence>MLRAAAFSVLPALFLAAAPLPGGGARAQDAAATASTGAPTGGGYSQRGVPAEATAENAVKARELAYASAQRIAYGRMATELGLPQGLSAGQIDGLVSSVVVEQERSTLTGFNGRVTVNFNPRRVAALGGRTPGGDAGTAVAGGASSGISSGTSSGGTLTPPPVSAGAPASSWVDAAASYGSLGQWLDLRRRLLANPDVASVELRAISTDRARFRLGLRNPVNLAAPDLARVGVAMEPAPDGTWRIGLAGGA</sequence>
<accession>A0ABV6JRZ3</accession>
<dbReference type="EMBL" id="JBHLUN010000006">
    <property type="protein sequence ID" value="MFC0408503.1"/>
    <property type="molecule type" value="Genomic_DNA"/>
</dbReference>
<dbReference type="Proteomes" id="UP001589865">
    <property type="component" value="Unassembled WGS sequence"/>
</dbReference>
<keyword evidence="2" id="KW-0732">Signal</keyword>
<evidence type="ECO:0000256" key="1">
    <source>
        <dbReference type="SAM" id="MobiDB-lite"/>
    </source>
</evidence>
<organism evidence="3 4">
    <name type="scientific">Roseomonas elaeocarpi</name>
    <dbReference type="NCBI Taxonomy" id="907779"/>
    <lineage>
        <taxon>Bacteria</taxon>
        <taxon>Pseudomonadati</taxon>
        <taxon>Pseudomonadota</taxon>
        <taxon>Alphaproteobacteria</taxon>
        <taxon>Acetobacterales</taxon>
        <taxon>Roseomonadaceae</taxon>
        <taxon>Roseomonas</taxon>
    </lineage>
</organism>
<feature type="compositionally biased region" description="Low complexity" evidence="1">
    <location>
        <begin position="137"/>
        <end position="169"/>
    </location>
</feature>
<proteinExistence type="predicted"/>
<feature type="signal peptide" evidence="2">
    <location>
        <begin position="1"/>
        <end position="27"/>
    </location>
</feature>
<evidence type="ECO:0000313" key="4">
    <source>
        <dbReference type="Proteomes" id="UP001589865"/>
    </source>
</evidence>
<dbReference type="RefSeq" id="WP_377044255.1">
    <property type="nucleotide sequence ID" value="NZ_JBHLUN010000006.1"/>
</dbReference>
<evidence type="ECO:0000256" key="2">
    <source>
        <dbReference type="SAM" id="SignalP"/>
    </source>
</evidence>
<feature type="region of interest" description="Disordered" evidence="1">
    <location>
        <begin position="128"/>
        <end position="169"/>
    </location>
</feature>
<feature type="chain" id="PRO_5046005156" evidence="2">
    <location>
        <begin position="28"/>
        <end position="251"/>
    </location>
</feature>
<keyword evidence="4" id="KW-1185">Reference proteome</keyword>
<gene>
    <name evidence="3" type="ORF">ACFFGY_09610</name>
</gene>
<reference evidence="3 4" key="1">
    <citation type="submission" date="2024-09" db="EMBL/GenBank/DDBJ databases">
        <authorList>
            <person name="Sun Q."/>
            <person name="Mori K."/>
        </authorList>
    </citation>
    <scope>NUCLEOTIDE SEQUENCE [LARGE SCALE GENOMIC DNA]</scope>
    <source>
        <strain evidence="3 4">TBRC 5777</strain>
    </source>
</reference>